<accession>U6L4M3</accession>
<evidence type="ECO:0000256" key="3">
    <source>
        <dbReference type="ARBA" id="ARBA00022843"/>
    </source>
</evidence>
<feature type="region of interest" description="Disordered" evidence="5">
    <location>
        <begin position="1"/>
        <end position="21"/>
    </location>
</feature>
<reference evidence="8" key="1">
    <citation type="submission" date="2013-10" db="EMBL/GenBank/DDBJ databases">
        <title>Genomic analysis of the causative agents of coccidiosis in chickens.</title>
        <authorList>
            <person name="Reid A.J."/>
            <person name="Blake D."/>
            <person name="Billington K."/>
            <person name="Browne H."/>
            <person name="Dunn M."/>
            <person name="Hung S."/>
            <person name="Kawahara F."/>
            <person name="Miranda-Saavedra D."/>
            <person name="Mourier T."/>
            <person name="Nagra H."/>
            <person name="Otto T.D."/>
            <person name="Rawlings N."/>
            <person name="Sanchez A."/>
            <person name="Sanders M."/>
            <person name="Subramaniam C."/>
            <person name="Tay Y."/>
            <person name="Dear P."/>
            <person name="Doerig C."/>
            <person name="Gruber A."/>
            <person name="Parkinson J."/>
            <person name="Shirley M."/>
            <person name="Wan K.L."/>
            <person name="Berriman M."/>
            <person name="Tomley F."/>
            <person name="Pain A."/>
        </authorList>
    </citation>
    <scope>NUCLEOTIDE SEQUENCE [LARGE SCALE GENOMIC DNA]</scope>
    <source>
        <strain evidence="8">Houghton</strain>
    </source>
</reference>
<dbReference type="AlphaFoldDB" id="U6L4M3"/>
<dbReference type="GO" id="GO:0034727">
    <property type="term" value="P:piecemeal microautophagy of the nucleus"/>
    <property type="evidence" value="ECO:0007669"/>
    <property type="project" value="TreeGrafter"/>
</dbReference>
<dbReference type="GO" id="GO:0034274">
    <property type="term" value="C:Atg12-Atg5-Atg16 complex"/>
    <property type="evidence" value="ECO:0007669"/>
    <property type="project" value="TreeGrafter"/>
</dbReference>
<dbReference type="GO" id="GO:0044233">
    <property type="term" value="C:mitochondria-associated endoplasmic reticulum membrane contact site"/>
    <property type="evidence" value="ECO:0007669"/>
    <property type="project" value="TreeGrafter"/>
</dbReference>
<gene>
    <name evidence="8" type="ORF">ETH_00032225</name>
</gene>
<dbReference type="InterPro" id="IPR042527">
    <property type="entry name" value="Atg5_UblA_dom_sf"/>
</dbReference>
<feature type="compositionally biased region" description="Basic and acidic residues" evidence="5">
    <location>
        <begin position="402"/>
        <end position="413"/>
    </location>
</feature>
<dbReference type="VEuPathDB" id="ToxoDB:ETH2_0856700"/>
<feature type="compositionally biased region" description="Low complexity" evidence="5">
    <location>
        <begin position="7"/>
        <end position="21"/>
    </location>
</feature>
<feature type="compositionally biased region" description="Gly residues" evidence="5">
    <location>
        <begin position="179"/>
        <end position="188"/>
    </location>
</feature>
<dbReference type="Gene3D" id="3.10.20.620">
    <property type="match status" value="1"/>
</dbReference>
<dbReference type="InterPro" id="IPR042526">
    <property type="entry name" value="Atg5_HR"/>
</dbReference>
<dbReference type="GO" id="GO:0000422">
    <property type="term" value="P:autophagy of mitochondrion"/>
    <property type="evidence" value="ECO:0007669"/>
    <property type="project" value="TreeGrafter"/>
</dbReference>
<name>U6L4M3_EIMTE</name>
<dbReference type="Pfam" id="PF20638">
    <property type="entry name" value="ATG5_UblA"/>
    <property type="match status" value="1"/>
</dbReference>
<organism evidence="8 9">
    <name type="scientific">Eimeria tenella</name>
    <name type="common">Coccidian parasite</name>
    <dbReference type="NCBI Taxonomy" id="5802"/>
    <lineage>
        <taxon>Eukaryota</taxon>
        <taxon>Sar</taxon>
        <taxon>Alveolata</taxon>
        <taxon>Apicomplexa</taxon>
        <taxon>Conoidasida</taxon>
        <taxon>Coccidia</taxon>
        <taxon>Eucoccidiorida</taxon>
        <taxon>Eimeriorina</taxon>
        <taxon>Eimeriidae</taxon>
        <taxon>Eimeria</taxon>
    </lineage>
</organism>
<feature type="compositionally biased region" description="Basic and acidic residues" evidence="5">
    <location>
        <begin position="275"/>
        <end position="286"/>
    </location>
</feature>
<keyword evidence="9" id="KW-1185">Reference proteome</keyword>
<dbReference type="InterPro" id="IPR048940">
    <property type="entry name" value="ATG5_HBR"/>
</dbReference>
<comment type="similarity">
    <text evidence="1">Belongs to the ATG5 family.</text>
</comment>
<dbReference type="Proteomes" id="UP000030747">
    <property type="component" value="Unassembled WGS sequence"/>
</dbReference>
<keyword evidence="2" id="KW-1017">Isopeptide bond</keyword>
<dbReference type="Pfam" id="PF20637">
    <property type="entry name" value="ATG5_HBR"/>
    <property type="match status" value="1"/>
</dbReference>
<feature type="domain" description="Autophagy protein ATG5 alpha-helical bundle region" evidence="6">
    <location>
        <begin position="206"/>
        <end position="252"/>
    </location>
</feature>
<evidence type="ECO:0000259" key="7">
    <source>
        <dbReference type="Pfam" id="PF20638"/>
    </source>
</evidence>
<evidence type="ECO:0000256" key="5">
    <source>
        <dbReference type="SAM" id="MobiDB-lite"/>
    </source>
</evidence>
<evidence type="ECO:0000256" key="4">
    <source>
        <dbReference type="ARBA" id="ARBA00023006"/>
    </source>
</evidence>
<keyword evidence="4" id="KW-0072">Autophagy</keyword>
<evidence type="ECO:0000313" key="9">
    <source>
        <dbReference type="Proteomes" id="UP000030747"/>
    </source>
</evidence>
<dbReference type="GO" id="GO:0019776">
    <property type="term" value="F:Atg8-family ligase activity"/>
    <property type="evidence" value="ECO:0007669"/>
    <property type="project" value="TreeGrafter"/>
</dbReference>
<evidence type="ECO:0000256" key="2">
    <source>
        <dbReference type="ARBA" id="ARBA00022499"/>
    </source>
</evidence>
<protein>
    <submittedName>
        <fullName evidence="8">Autophagy protein, putative</fullName>
    </submittedName>
</protein>
<dbReference type="Gene3D" id="1.10.246.190">
    <property type="entry name" value="Autophagy protein Apg5, helix rich domain"/>
    <property type="match status" value="1"/>
</dbReference>
<reference evidence="8" key="2">
    <citation type="submission" date="2013-10" db="EMBL/GenBank/DDBJ databases">
        <authorList>
            <person name="Aslett M."/>
        </authorList>
    </citation>
    <scope>NUCLEOTIDE SEQUENCE [LARGE SCALE GENOMIC DNA]</scope>
    <source>
        <strain evidence="8">Houghton</strain>
    </source>
</reference>
<dbReference type="OrthoDB" id="272162at2759"/>
<dbReference type="InterPro" id="IPR048939">
    <property type="entry name" value="ATG5_UblA"/>
</dbReference>
<dbReference type="PANTHER" id="PTHR13040">
    <property type="entry name" value="AUTOPHAGY PROTEIN 5"/>
    <property type="match status" value="1"/>
</dbReference>
<sequence>MVESSREGAAPSSASSEEAAGSVEFEASERLELMESGLPLCIFLESSEVVAMRPPAPLYVFAPRVSYLPTLIDKCHEHFKPYIQPSFGQPTSPFFDFCGVPLDWRLPIGVAFDILSALKGGRARRLASCGEAEPAGEAGLGELAASGCDVELPWRLTIHFHGGAATAGGAPGAPAAPGTPGGPGGPGGRGKQVFGFAEFVGWAGFESFFLNALKQATYVMHGSAVPFQRLPKAAEVQLLAALRAAAVRDFLAGCSQLLPPLTPRHFRRIPTNCEAKQEKKNNRSAREGAPWGPQKQRIVHKEKVIQLASSAFPAAAAAALQREIQKPTPTLTSAAASSSNAHPQQERAPQHLQQERGPTLQGGPTLQTEGAPPCMQHGEQLAEARAPPQAAVGSWRRKRKEWRSLEKIKEKEKKKQRRKGREKKFTLTGSGAAGTQEKLGRGILPDSSCCCCCCCCCCSWRRSEDLKTAAGSAEEYKDRGGAGQGLRRAWESTVAPQRRQTASPSCCCCCSSGTS</sequence>
<feature type="region of interest" description="Disordered" evidence="5">
    <location>
        <begin position="273"/>
        <end position="297"/>
    </location>
</feature>
<dbReference type="GeneID" id="25255511"/>
<evidence type="ECO:0000313" key="8">
    <source>
        <dbReference type="EMBL" id="CDJ42725.1"/>
    </source>
</evidence>
<dbReference type="GO" id="GO:0006995">
    <property type="term" value="P:cellular response to nitrogen starvation"/>
    <property type="evidence" value="ECO:0007669"/>
    <property type="project" value="TreeGrafter"/>
</dbReference>
<dbReference type="GO" id="GO:0005776">
    <property type="term" value="C:autophagosome"/>
    <property type="evidence" value="ECO:0007669"/>
    <property type="project" value="TreeGrafter"/>
</dbReference>
<dbReference type="RefSeq" id="XP_013233475.1">
    <property type="nucleotide sequence ID" value="XM_013378021.1"/>
</dbReference>
<feature type="region of interest" description="Disordered" evidence="5">
    <location>
        <begin position="329"/>
        <end position="429"/>
    </location>
</feature>
<feature type="domain" description="Autophagy protein ATG5 UblA" evidence="7">
    <location>
        <begin position="35"/>
        <end position="160"/>
    </location>
</feature>
<keyword evidence="3" id="KW-0832">Ubl conjugation</keyword>
<dbReference type="GO" id="GO:0034045">
    <property type="term" value="C:phagophore assembly site membrane"/>
    <property type="evidence" value="ECO:0007669"/>
    <property type="project" value="TreeGrafter"/>
</dbReference>
<proteinExistence type="inferred from homology"/>
<evidence type="ECO:0000259" key="6">
    <source>
        <dbReference type="Pfam" id="PF20637"/>
    </source>
</evidence>
<dbReference type="EMBL" id="HG675733">
    <property type="protein sequence ID" value="CDJ42725.1"/>
    <property type="molecule type" value="Genomic_DNA"/>
</dbReference>
<evidence type="ECO:0000256" key="1">
    <source>
        <dbReference type="ARBA" id="ARBA00006910"/>
    </source>
</evidence>
<dbReference type="InterPro" id="IPR007239">
    <property type="entry name" value="Atg5"/>
</dbReference>
<feature type="region of interest" description="Disordered" evidence="5">
    <location>
        <begin position="169"/>
        <end position="188"/>
    </location>
</feature>
<dbReference type="PANTHER" id="PTHR13040:SF2">
    <property type="entry name" value="AUTOPHAGY PROTEIN 5"/>
    <property type="match status" value="1"/>
</dbReference>
<dbReference type="GO" id="GO:0061908">
    <property type="term" value="C:phagophore"/>
    <property type="evidence" value="ECO:0007669"/>
    <property type="project" value="TreeGrafter"/>
</dbReference>
<dbReference type="VEuPathDB" id="ToxoDB:ETH_00032225"/>